<evidence type="ECO:0000313" key="1">
    <source>
        <dbReference type="EMBL" id="KAB1141406.1"/>
    </source>
</evidence>
<evidence type="ECO:0000313" key="2">
    <source>
        <dbReference type="Proteomes" id="UP000442707"/>
    </source>
</evidence>
<sequence length="350" mass="36654">MTVRSAWLLTNGQTREDTRLTPVGTYAPESEMRTRDGVIAGGNPFAATGAGAMSLQIGVGRAQVQGTDAQGAYPVTVDAPVTLTFADGEAQFARIDSVALRVYDQLFDQEGQNLAAVVIVRGTGSATPTAPTLPSACLRLWDVTVPAGASAGVGGINWNSALADRRRFTSAYGGIIPRGYGLAFNGAYDGQYRDTGTGLERWNATDNAWKQYPATPTRPITTEQAADPPLNQTGAFVDFTAAAWPRLTFTVPPSGAVFLTIGGQVSNRTTAASTAWMTWRATGAYTEAHGGRNGISAQGGRVIASRRVYRSGLTPGGQVTLIPGWNISSGSSGGTDVFVLNGQITVEFVP</sequence>
<name>A0A6H9UTA6_9ACTN</name>
<proteinExistence type="predicted"/>
<keyword evidence="2" id="KW-1185">Reference proteome</keyword>
<protein>
    <submittedName>
        <fullName evidence="1">Uncharacterized protein</fullName>
    </submittedName>
</protein>
<dbReference type="EMBL" id="VZRB01000032">
    <property type="protein sequence ID" value="KAB1141406.1"/>
    <property type="molecule type" value="Genomic_DNA"/>
</dbReference>
<dbReference type="RefSeq" id="WP_150955333.1">
    <property type="nucleotide sequence ID" value="NZ_VZRB01000032.1"/>
</dbReference>
<gene>
    <name evidence="1" type="ORF">F7R91_32810</name>
</gene>
<accession>A0A6H9UTA6</accession>
<dbReference type="AlphaFoldDB" id="A0A6H9UTA6"/>
<organism evidence="1 2">
    <name type="scientific">Streptomyces luteolifulvus</name>
    <dbReference type="NCBI Taxonomy" id="2615112"/>
    <lineage>
        <taxon>Bacteria</taxon>
        <taxon>Bacillati</taxon>
        <taxon>Actinomycetota</taxon>
        <taxon>Actinomycetes</taxon>
        <taxon>Kitasatosporales</taxon>
        <taxon>Streptomycetaceae</taxon>
        <taxon>Streptomyces</taxon>
    </lineage>
</organism>
<reference evidence="1 2" key="1">
    <citation type="submission" date="2019-09" db="EMBL/GenBank/DDBJ databases">
        <title>Screening of Novel Bioactive Compounds from Soil-Associated.</title>
        <authorList>
            <person name="Zhao S."/>
        </authorList>
    </citation>
    <scope>NUCLEOTIDE SEQUENCE [LARGE SCALE GENOMIC DNA]</scope>
    <source>
        <strain evidence="1 2">HIT-DPA4</strain>
    </source>
</reference>
<dbReference type="Proteomes" id="UP000442707">
    <property type="component" value="Unassembled WGS sequence"/>
</dbReference>
<comment type="caution">
    <text evidence="1">The sequence shown here is derived from an EMBL/GenBank/DDBJ whole genome shotgun (WGS) entry which is preliminary data.</text>
</comment>